<organism evidence="1">
    <name type="scientific">Aspergillus flavus</name>
    <dbReference type="NCBI Taxonomy" id="5059"/>
    <lineage>
        <taxon>Eukaryota</taxon>
        <taxon>Fungi</taxon>
        <taxon>Dikarya</taxon>
        <taxon>Ascomycota</taxon>
        <taxon>Pezizomycotina</taxon>
        <taxon>Eurotiomycetes</taxon>
        <taxon>Eurotiomycetidae</taxon>
        <taxon>Eurotiales</taxon>
        <taxon>Aspergillaceae</taxon>
        <taxon>Aspergillus</taxon>
        <taxon>Aspergillus subgen. Circumdati</taxon>
    </lineage>
</organism>
<dbReference type="EMBL" id="ML734618">
    <property type="protein sequence ID" value="KAB8245082.1"/>
    <property type="molecule type" value="Genomic_DNA"/>
</dbReference>
<proteinExistence type="predicted"/>
<gene>
    <name evidence="1" type="ORF">BDV35DRAFT_358339</name>
</gene>
<evidence type="ECO:0000313" key="1">
    <source>
        <dbReference type="EMBL" id="KAB8245082.1"/>
    </source>
</evidence>
<dbReference type="AlphaFoldDB" id="A0A5N6GRT9"/>
<protein>
    <submittedName>
        <fullName evidence="1">Uncharacterized protein</fullName>
    </submittedName>
</protein>
<name>A0A5N6GRT9_ASPFL</name>
<sequence>MPLHDLAGWLFSIVASESQTGIVKSKVKLPESGGWACESEVLEGVLPVLPPSLQPASTLQVARRPTHHPPRANGPIAVREASGLESWPLLDFVMVC</sequence>
<dbReference type="Proteomes" id="UP000325434">
    <property type="component" value="Unassembled WGS sequence"/>
</dbReference>
<reference evidence="1" key="1">
    <citation type="submission" date="2019-04" db="EMBL/GenBank/DDBJ databases">
        <title>Friends and foes A comparative genomics study of 23 Aspergillus species from section Flavi.</title>
        <authorList>
            <consortium name="DOE Joint Genome Institute"/>
            <person name="Kjaerbolling I."/>
            <person name="Vesth T."/>
            <person name="Frisvad J.C."/>
            <person name="Nybo J.L."/>
            <person name="Theobald S."/>
            <person name="Kildgaard S."/>
            <person name="Isbrandt T."/>
            <person name="Kuo A."/>
            <person name="Sato A."/>
            <person name="Lyhne E.K."/>
            <person name="Kogle M.E."/>
            <person name="Wiebenga A."/>
            <person name="Kun R.S."/>
            <person name="Lubbers R.J."/>
            <person name="Makela M.R."/>
            <person name="Barry K."/>
            <person name="Chovatia M."/>
            <person name="Clum A."/>
            <person name="Daum C."/>
            <person name="Haridas S."/>
            <person name="He G."/>
            <person name="LaButti K."/>
            <person name="Lipzen A."/>
            <person name="Mondo S."/>
            <person name="Riley R."/>
            <person name="Salamov A."/>
            <person name="Simmons B.A."/>
            <person name="Magnuson J.K."/>
            <person name="Henrissat B."/>
            <person name="Mortensen U.H."/>
            <person name="Larsen T.O."/>
            <person name="Devries R.P."/>
            <person name="Grigoriev I.V."/>
            <person name="Machida M."/>
            <person name="Baker S.E."/>
            <person name="Andersen M.R."/>
        </authorList>
    </citation>
    <scope>NUCLEOTIDE SEQUENCE [LARGE SCALE GENOMIC DNA]</scope>
    <source>
        <strain evidence="1">CBS 121.62</strain>
    </source>
</reference>
<accession>A0A5N6GRT9</accession>
<dbReference type="VEuPathDB" id="FungiDB:AFLA_006097"/>